<keyword evidence="2" id="KW-0645">Protease</keyword>
<keyword evidence="2" id="KW-0862">Zinc</keyword>
<dbReference type="CDD" id="cd01301">
    <property type="entry name" value="rDP_like"/>
    <property type="match status" value="1"/>
</dbReference>
<keyword evidence="4" id="KW-1185">Reference proteome</keyword>
<keyword evidence="2" id="KW-0479">Metal-binding</keyword>
<dbReference type="Gene3D" id="3.20.20.140">
    <property type="entry name" value="Metal-dependent hydrolases"/>
    <property type="match status" value="1"/>
</dbReference>
<comment type="caution">
    <text evidence="3">The sequence shown here is derived from an EMBL/GenBank/DDBJ whole genome shotgun (WGS) entry which is preliminary data.</text>
</comment>
<gene>
    <name evidence="3" type="ORF">TCAP_07407</name>
</gene>
<dbReference type="GO" id="GO:0070573">
    <property type="term" value="F:metallodipeptidase activity"/>
    <property type="evidence" value="ECO:0007669"/>
    <property type="project" value="InterPro"/>
</dbReference>
<dbReference type="STRING" id="45235.A0A2K3PYV3"/>
<dbReference type="PANTHER" id="PTHR10443:SF12">
    <property type="entry name" value="DIPEPTIDASE"/>
    <property type="match status" value="1"/>
</dbReference>
<organism evidence="3 4">
    <name type="scientific">Tolypocladium capitatum</name>
    <dbReference type="NCBI Taxonomy" id="45235"/>
    <lineage>
        <taxon>Eukaryota</taxon>
        <taxon>Fungi</taxon>
        <taxon>Dikarya</taxon>
        <taxon>Ascomycota</taxon>
        <taxon>Pezizomycotina</taxon>
        <taxon>Sordariomycetes</taxon>
        <taxon>Hypocreomycetidae</taxon>
        <taxon>Hypocreales</taxon>
        <taxon>Ophiocordycipitaceae</taxon>
        <taxon>Tolypocladium</taxon>
    </lineage>
</organism>
<dbReference type="InterPro" id="IPR032466">
    <property type="entry name" value="Metal_Hydrolase"/>
</dbReference>
<sequence>MAAASKLIPLSNSTGHKPSSARKLTPCRLVLSLFVALFFLGTLHGPVTHCFRRASDHVCQKLMSVEQRAHRILAHNPLIDGHIDLAVVLRYVYGNRIDNADFMEAFENGTVPGQVDLLRLRQGQAGGAFWSVYAPCPKDAFSKTQLAPIVQYTLDQIDVMTRVFDAFPRDFAQKPDSASALRAFNEGKIISPMGIEGLHQIGNSAANLRLFRRLGVRYATLTHNCHNMYADAAVLQNPLAKARPYWGGVSSDGRKMVHEMNRIGIIVDISHVSEDTMIHVLGGKDEWEGSRAPVIFSHSSAWSICPHPRNVKDHVLELVKRRNSLVMVNINPGFISCKNVGNENGLPETDYEHSNLDQIVKHIMHIGDLVGYDHVGIGTDFDGIEYVPDGFRDVTNYPDLVAALLKTGVSDSDAAKVVSRNLLRVWREVDAVSARMKAEGAPVLEDEISA</sequence>
<comment type="catalytic activity">
    <reaction evidence="2">
        <text>an L-aminoacyl-L-amino acid + H2O = 2 an L-alpha-amino acid</text>
        <dbReference type="Rhea" id="RHEA:48940"/>
        <dbReference type="ChEBI" id="CHEBI:15377"/>
        <dbReference type="ChEBI" id="CHEBI:59869"/>
        <dbReference type="ChEBI" id="CHEBI:77460"/>
        <dbReference type="EC" id="3.4.13.19"/>
    </reaction>
</comment>
<reference evidence="3 4" key="1">
    <citation type="submission" date="2017-08" db="EMBL/GenBank/DDBJ databases">
        <title>Harnessing the power of phylogenomics to disentangle the directionality and signatures of interkingdom host jumping in the parasitic fungal genus Tolypocladium.</title>
        <authorList>
            <person name="Quandt C.A."/>
            <person name="Patterson W."/>
            <person name="Spatafora J.W."/>
        </authorList>
    </citation>
    <scope>NUCLEOTIDE SEQUENCE [LARGE SCALE GENOMIC DNA]</scope>
    <source>
        <strain evidence="3 4">CBS 113982</strain>
    </source>
</reference>
<dbReference type="AlphaFoldDB" id="A0A2K3PYV3"/>
<accession>A0A2K3PYV3</accession>
<keyword evidence="2" id="KW-0378">Hydrolase</keyword>
<dbReference type="EC" id="3.4.13.19" evidence="2"/>
<keyword evidence="2" id="KW-0482">Metalloprotease</keyword>
<dbReference type="GO" id="GO:0046872">
    <property type="term" value="F:metal ion binding"/>
    <property type="evidence" value="ECO:0007669"/>
    <property type="project" value="UniProtKB-UniRule"/>
</dbReference>
<dbReference type="GO" id="GO:0006508">
    <property type="term" value="P:proteolysis"/>
    <property type="evidence" value="ECO:0007669"/>
    <property type="project" value="UniProtKB-KW"/>
</dbReference>
<dbReference type="EMBL" id="NRSZ01001271">
    <property type="protein sequence ID" value="PNY20472.1"/>
    <property type="molecule type" value="Genomic_DNA"/>
</dbReference>
<comment type="similarity">
    <text evidence="2">Belongs to the metallo-dependent hydrolases superfamily. Peptidase M19 family.</text>
</comment>
<dbReference type="PROSITE" id="PS51365">
    <property type="entry name" value="RENAL_DIPEPTIDASE_2"/>
    <property type="match status" value="1"/>
</dbReference>
<evidence type="ECO:0000256" key="1">
    <source>
        <dbReference type="ARBA" id="ARBA00022997"/>
    </source>
</evidence>
<dbReference type="SUPFAM" id="SSF51556">
    <property type="entry name" value="Metallo-dependent hydrolases"/>
    <property type="match status" value="1"/>
</dbReference>
<keyword evidence="1 2" id="KW-0224">Dipeptidase</keyword>
<dbReference type="InterPro" id="IPR008257">
    <property type="entry name" value="Pept_M19"/>
</dbReference>
<name>A0A2K3PYV3_9HYPO</name>
<dbReference type="PANTHER" id="PTHR10443">
    <property type="entry name" value="MICROSOMAL DIPEPTIDASE"/>
    <property type="match status" value="1"/>
</dbReference>
<dbReference type="OrthoDB" id="445695at2759"/>
<dbReference type="Pfam" id="PF01244">
    <property type="entry name" value="Peptidase_M19"/>
    <property type="match status" value="1"/>
</dbReference>
<comment type="cofactor">
    <cofactor evidence="2">
        <name>Zn(2+)</name>
        <dbReference type="ChEBI" id="CHEBI:29105"/>
    </cofactor>
</comment>
<proteinExistence type="inferred from homology"/>
<evidence type="ECO:0000313" key="3">
    <source>
        <dbReference type="EMBL" id="PNY20472.1"/>
    </source>
</evidence>
<dbReference type="Proteomes" id="UP000236621">
    <property type="component" value="Unassembled WGS sequence"/>
</dbReference>
<evidence type="ECO:0000313" key="4">
    <source>
        <dbReference type="Proteomes" id="UP000236621"/>
    </source>
</evidence>
<evidence type="ECO:0000256" key="2">
    <source>
        <dbReference type="RuleBase" id="RU341113"/>
    </source>
</evidence>
<protein>
    <recommendedName>
        <fullName evidence="2">Dipeptidase</fullName>
        <ecNumber evidence="2">3.4.13.19</ecNumber>
    </recommendedName>
</protein>